<evidence type="ECO:0000313" key="3">
    <source>
        <dbReference type="Proteomes" id="UP000194003"/>
    </source>
</evidence>
<dbReference type="SUPFAM" id="SSF50341">
    <property type="entry name" value="CheW-like"/>
    <property type="match status" value="1"/>
</dbReference>
<evidence type="ECO:0000259" key="1">
    <source>
        <dbReference type="PROSITE" id="PS50851"/>
    </source>
</evidence>
<dbReference type="STRING" id="1434232.MAIT1_00674"/>
<keyword evidence="3" id="KW-1185">Reference proteome</keyword>
<sequence length="108" mass="11632">MIDLAARLGRVRRTPFSVDAPLLICQGRQRRGALILDAVSGLREVSFDPAATLPGADGRNPLFRGLAHDGALTLLMLDLDQVLSLDPAPGRRAVEAFVIAEERHAGHE</sequence>
<dbReference type="GO" id="GO:0007165">
    <property type="term" value="P:signal transduction"/>
    <property type="evidence" value="ECO:0007669"/>
    <property type="project" value="InterPro"/>
</dbReference>
<accession>A0A1Y2K1Y6</accession>
<dbReference type="Proteomes" id="UP000194003">
    <property type="component" value="Unassembled WGS sequence"/>
</dbReference>
<gene>
    <name evidence="2" type="ORF">MAIT1_00674</name>
</gene>
<dbReference type="InterPro" id="IPR036061">
    <property type="entry name" value="CheW-like_dom_sf"/>
</dbReference>
<dbReference type="PROSITE" id="PS50851">
    <property type="entry name" value="CHEW"/>
    <property type="match status" value="1"/>
</dbReference>
<evidence type="ECO:0000313" key="2">
    <source>
        <dbReference type="EMBL" id="OSM00212.1"/>
    </source>
</evidence>
<proteinExistence type="predicted"/>
<dbReference type="AlphaFoldDB" id="A0A1Y2K1Y6"/>
<name>A0A1Y2K1Y6_9PROT</name>
<organism evidence="2 3">
    <name type="scientific">Magnetofaba australis IT-1</name>
    <dbReference type="NCBI Taxonomy" id="1434232"/>
    <lineage>
        <taxon>Bacteria</taxon>
        <taxon>Pseudomonadati</taxon>
        <taxon>Pseudomonadota</taxon>
        <taxon>Magnetococcia</taxon>
        <taxon>Magnetococcales</taxon>
        <taxon>Magnetococcaceae</taxon>
        <taxon>Magnetofaba</taxon>
    </lineage>
</organism>
<dbReference type="Pfam" id="PF01584">
    <property type="entry name" value="CheW"/>
    <property type="match status" value="1"/>
</dbReference>
<dbReference type="GO" id="GO:0006935">
    <property type="term" value="P:chemotaxis"/>
    <property type="evidence" value="ECO:0007669"/>
    <property type="project" value="InterPro"/>
</dbReference>
<protein>
    <submittedName>
        <fullName evidence="2">Putative CheW protein</fullName>
    </submittedName>
</protein>
<dbReference type="EMBL" id="LVJN01000021">
    <property type="protein sequence ID" value="OSM00212.1"/>
    <property type="molecule type" value="Genomic_DNA"/>
</dbReference>
<dbReference type="InterPro" id="IPR002545">
    <property type="entry name" value="CheW-lke_dom"/>
</dbReference>
<comment type="caution">
    <text evidence="2">The sequence shown here is derived from an EMBL/GenBank/DDBJ whole genome shotgun (WGS) entry which is preliminary data.</text>
</comment>
<reference evidence="2 3" key="1">
    <citation type="journal article" date="2016" name="BMC Genomics">
        <title>Combined genomic and structural analyses of a cultured magnetotactic bacterium reveals its niche adaptation to a dynamic environment.</title>
        <authorList>
            <person name="Araujo A.C."/>
            <person name="Morillo V."/>
            <person name="Cypriano J."/>
            <person name="Teixeira L.C."/>
            <person name="Leao P."/>
            <person name="Lyra S."/>
            <person name="Almeida L.G."/>
            <person name="Bazylinski D.A."/>
            <person name="Vasconcellos A.T."/>
            <person name="Abreu F."/>
            <person name="Lins U."/>
        </authorList>
    </citation>
    <scope>NUCLEOTIDE SEQUENCE [LARGE SCALE GENOMIC DNA]</scope>
    <source>
        <strain evidence="2 3">IT-1</strain>
    </source>
</reference>
<feature type="domain" description="CheW-like" evidence="1">
    <location>
        <begin position="1"/>
        <end position="88"/>
    </location>
</feature>